<name>A0A0F9BUX5_9ZZZZ</name>
<accession>A0A0F9BUX5</accession>
<reference evidence="1" key="1">
    <citation type="journal article" date="2015" name="Nature">
        <title>Complex archaea that bridge the gap between prokaryotes and eukaryotes.</title>
        <authorList>
            <person name="Spang A."/>
            <person name="Saw J.H."/>
            <person name="Jorgensen S.L."/>
            <person name="Zaremba-Niedzwiedzka K."/>
            <person name="Martijn J."/>
            <person name="Lind A.E."/>
            <person name="van Eijk R."/>
            <person name="Schleper C."/>
            <person name="Guy L."/>
            <person name="Ettema T.J."/>
        </authorList>
    </citation>
    <scope>NUCLEOTIDE SEQUENCE</scope>
</reference>
<sequence length="25" mass="2901">MGNYPKLLNLDTETEQSLLSYLNDE</sequence>
<dbReference type="AlphaFoldDB" id="A0A0F9BUX5"/>
<comment type="caution">
    <text evidence="1">The sequence shown here is derived from an EMBL/GenBank/DDBJ whole genome shotgun (WGS) entry which is preliminary data.</text>
</comment>
<feature type="non-terminal residue" evidence="1">
    <location>
        <position position="25"/>
    </location>
</feature>
<evidence type="ECO:0000313" key="1">
    <source>
        <dbReference type="EMBL" id="KKL25695.1"/>
    </source>
</evidence>
<protein>
    <submittedName>
        <fullName evidence="1">Uncharacterized protein</fullName>
    </submittedName>
</protein>
<dbReference type="EMBL" id="LAZR01036120">
    <property type="protein sequence ID" value="KKL25695.1"/>
    <property type="molecule type" value="Genomic_DNA"/>
</dbReference>
<gene>
    <name evidence="1" type="ORF">LCGC14_2402690</name>
</gene>
<proteinExistence type="predicted"/>
<organism evidence="1">
    <name type="scientific">marine sediment metagenome</name>
    <dbReference type="NCBI Taxonomy" id="412755"/>
    <lineage>
        <taxon>unclassified sequences</taxon>
        <taxon>metagenomes</taxon>
        <taxon>ecological metagenomes</taxon>
    </lineage>
</organism>